<proteinExistence type="predicted"/>
<accession>A0A0L6V5A7</accession>
<dbReference type="EMBL" id="LAVV01007437">
    <property type="protein sequence ID" value="KNZ55923.1"/>
    <property type="molecule type" value="Genomic_DNA"/>
</dbReference>
<name>A0A0L6V5A7_9BASI</name>
<dbReference type="AlphaFoldDB" id="A0A0L6V5A7"/>
<evidence type="ECO:0000313" key="2">
    <source>
        <dbReference type="EMBL" id="KNZ55923.1"/>
    </source>
</evidence>
<dbReference type="Proteomes" id="UP000037035">
    <property type="component" value="Unassembled WGS sequence"/>
</dbReference>
<gene>
    <name evidence="2" type="ORF">VP01_2540g1</name>
</gene>
<sequence>MTQHAYKGVSELKNLIPGGCTGPRFQETNPPKNFGPVVPNLKLLRQDTADPRKLAEFAGFFFFFFSPRSFFPPAFLAGAAPSPRDCKASASDHACLRYRRSPNQDGYDFSGDLATSLYELEKWINDAFAPRNCPQPLKPKIMPPPCKRRKKKPLNNTRPPAKRNGAPNGKINFKDFKSNQGKMLIVWKNTDLSLVAFKKCCHQSDCESSGPEKALHKSLVSHATALTSTSLTSPDKNHSASSLPLYHANVLATSPSMPPPRVYLNPMAGHPTHLGLGAGMAFLYPPMPNMPGFPYSPLVNSTSIPSAHPSIHNPQLSTSGPQSGTLVWKEKLSTLPFTTLCCCNPERNSEYSSLSDVFICLTLPFSPHFYSTTCGSQLRPHFQHLLAASGESRNYATPTDWKAVLFAWATHHRVNFGQALDPARF</sequence>
<dbReference type="VEuPathDB" id="FungiDB:VP01_2540g1"/>
<evidence type="ECO:0000313" key="3">
    <source>
        <dbReference type="Proteomes" id="UP000037035"/>
    </source>
</evidence>
<protein>
    <submittedName>
        <fullName evidence="2">Uncharacterized protein</fullName>
    </submittedName>
</protein>
<organism evidence="2 3">
    <name type="scientific">Puccinia sorghi</name>
    <dbReference type="NCBI Taxonomy" id="27349"/>
    <lineage>
        <taxon>Eukaryota</taxon>
        <taxon>Fungi</taxon>
        <taxon>Dikarya</taxon>
        <taxon>Basidiomycota</taxon>
        <taxon>Pucciniomycotina</taxon>
        <taxon>Pucciniomycetes</taxon>
        <taxon>Pucciniales</taxon>
        <taxon>Pucciniaceae</taxon>
        <taxon>Puccinia</taxon>
    </lineage>
</organism>
<reference evidence="2 3" key="1">
    <citation type="submission" date="2015-08" db="EMBL/GenBank/DDBJ databases">
        <title>Next Generation Sequencing and Analysis of the Genome of Puccinia sorghi L Schw, the Causal Agent of Maize Common Rust.</title>
        <authorList>
            <person name="Rochi L."/>
            <person name="Burguener G."/>
            <person name="Darino M."/>
            <person name="Turjanski A."/>
            <person name="Kreff E."/>
            <person name="Dieguez M.J."/>
            <person name="Sacco F."/>
        </authorList>
    </citation>
    <scope>NUCLEOTIDE SEQUENCE [LARGE SCALE GENOMIC DNA]</scope>
    <source>
        <strain evidence="2 3">RO10H11247</strain>
    </source>
</reference>
<feature type="region of interest" description="Disordered" evidence="1">
    <location>
        <begin position="138"/>
        <end position="173"/>
    </location>
</feature>
<keyword evidence="3" id="KW-1185">Reference proteome</keyword>
<comment type="caution">
    <text evidence="2">The sequence shown here is derived from an EMBL/GenBank/DDBJ whole genome shotgun (WGS) entry which is preliminary data.</text>
</comment>
<evidence type="ECO:0000256" key="1">
    <source>
        <dbReference type="SAM" id="MobiDB-lite"/>
    </source>
</evidence>